<organism evidence="2">
    <name type="scientific">Megaviridae environmental sample</name>
    <dbReference type="NCBI Taxonomy" id="1737588"/>
    <lineage>
        <taxon>Viruses</taxon>
        <taxon>Varidnaviria</taxon>
        <taxon>Bamfordvirae</taxon>
        <taxon>Nucleocytoviricota</taxon>
        <taxon>Megaviricetes</taxon>
        <taxon>Imitervirales</taxon>
        <taxon>Mimiviridae</taxon>
        <taxon>environmental samples</taxon>
    </lineage>
</organism>
<sequence length="124" mass="15051">MSMNIMSMNIDYKNMGNYIQIGMILFGLYDYVYKKYINQNKQNYNKLVYEYTLIASRNQLVNKIKMKENDIYLIKKKQEITDTEKQHIIKLIESNKNDLIDELLDVQYRIYFIDKNNNNNNKKQ</sequence>
<evidence type="ECO:0000256" key="1">
    <source>
        <dbReference type="SAM" id="Phobius"/>
    </source>
</evidence>
<keyword evidence="1" id="KW-0812">Transmembrane</keyword>
<reference evidence="2" key="1">
    <citation type="journal article" date="2019" name="Philos. Trans. R. Soc. Lond., B, Biol. Sci.">
        <title>Targeted metagenomic recovery of four divergent viruses reveals shared and distinctive characteristics of giant viruses of marine eukaryotes.</title>
        <authorList>
            <person name="Needham D.M."/>
            <person name="Poirier C."/>
            <person name="Hehenberger E."/>
            <person name="Jimenez V."/>
            <person name="Swalwell J.E."/>
            <person name="Santoro A.E."/>
            <person name="Worden A.Z."/>
        </authorList>
    </citation>
    <scope>NUCLEOTIDE SEQUENCE</scope>
    <source>
        <strain evidence="2">OPacV-421</strain>
    </source>
</reference>
<accession>A0A5J6VLB8</accession>
<protein>
    <submittedName>
        <fullName evidence="2">Uncharacterized protein</fullName>
    </submittedName>
</protein>
<evidence type="ECO:0000313" key="2">
    <source>
        <dbReference type="EMBL" id="QFG74932.1"/>
    </source>
</evidence>
<keyword evidence="1" id="KW-1133">Transmembrane helix</keyword>
<proteinExistence type="predicted"/>
<name>A0A5J6VLB8_9VIRU</name>
<dbReference type="EMBL" id="MN448295">
    <property type="protein sequence ID" value="QFG74932.1"/>
    <property type="molecule type" value="Genomic_DNA"/>
</dbReference>
<keyword evidence="1" id="KW-0472">Membrane</keyword>
<feature type="transmembrane region" description="Helical" evidence="1">
    <location>
        <begin position="15"/>
        <end position="33"/>
    </location>
</feature>